<evidence type="ECO:0000256" key="1">
    <source>
        <dbReference type="SAM" id="MobiDB-lite"/>
    </source>
</evidence>
<comment type="caution">
    <text evidence="2">The sequence shown here is derived from an EMBL/GenBank/DDBJ whole genome shotgun (WGS) entry which is preliminary data.</text>
</comment>
<gene>
    <name evidence="2" type="ORF">GCM10022239_12900</name>
</gene>
<organism evidence="2 3">
    <name type="scientific">Leifsonella bigeumensis</name>
    <dbReference type="NCBI Taxonomy" id="433643"/>
    <lineage>
        <taxon>Bacteria</taxon>
        <taxon>Bacillati</taxon>
        <taxon>Actinomycetota</taxon>
        <taxon>Actinomycetes</taxon>
        <taxon>Micrococcales</taxon>
        <taxon>Microbacteriaceae</taxon>
        <taxon>Leifsonella</taxon>
    </lineage>
</organism>
<sequence>MGLFDKAKDAADATGEKVAEEAKEMKERIADQLDAMKADADVAHAEAERDATHAKNEYKEKLRED</sequence>
<proteinExistence type="predicted"/>
<feature type="region of interest" description="Disordered" evidence="1">
    <location>
        <begin position="40"/>
        <end position="65"/>
    </location>
</feature>
<evidence type="ECO:0000313" key="2">
    <source>
        <dbReference type="EMBL" id="GAA3738755.1"/>
    </source>
</evidence>
<protein>
    <recommendedName>
        <fullName evidence="4">CsbD family protein</fullName>
    </recommendedName>
</protein>
<feature type="region of interest" description="Disordered" evidence="1">
    <location>
        <begin position="1"/>
        <end position="24"/>
    </location>
</feature>
<evidence type="ECO:0008006" key="4">
    <source>
        <dbReference type="Google" id="ProtNLM"/>
    </source>
</evidence>
<keyword evidence="3" id="KW-1185">Reference proteome</keyword>
<evidence type="ECO:0000313" key="3">
    <source>
        <dbReference type="Proteomes" id="UP001501004"/>
    </source>
</evidence>
<dbReference type="EMBL" id="BAABAE010000003">
    <property type="protein sequence ID" value="GAA3738755.1"/>
    <property type="molecule type" value="Genomic_DNA"/>
</dbReference>
<name>A0ABP7FJ44_9MICO</name>
<reference evidence="3" key="1">
    <citation type="journal article" date="2019" name="Int. J. Syst. Evol. Microbiol.">
        <title>The Global Catalogue of Microorganisms (GCM) 10K type strain sequencing project: providing services to taxonomists for standard genome sequencing and annotation.</title>
        <authorList>
            <consortium name="The Broad Institute Genomics Platform"/>
            <consortium name="The Broad Institute Genome Sequencing Center for Infectious Disease"/>
            <person name="Wu L."/>
            <person name="Ma J."/>
        </authorList>
    </citation>
    <scope>NUCLEOTIDE SEQUENCE [LARGE SCALE GENOMIC DNA]</scope>
    <source>
        <strain evidence="3">JCM 16949</strain>
    </source>
</reference>
<dbReference type="Proteomes" id="UP001501004">
    <property type="component" value="Unassembled WGS sequence"/>
</dbReference>
<accession>A0ABP7FJ44</accession>
<dbReference type="RefSeq" id="WP_344754920.1">
    <property type="nucleotide sequence ID" value="NZ_BAABAE010000003.1"/>
</dbReference>